<keyword evidence="2" id="KW-0813">Transport</keyword>
<keyword evidence="4 6" id="KW-0067">ATP-binding</keyword>
<dbReference type="EMBL" id="UOEU01000972">
    <property type="protein sequence ID" value="VAW42854.1"/>
    <property type="molecule type" value="Genomic_DNA"/>
</dbReference>
<dbReference type="Pfam" id="PF00005">
    <property type="entry name" value="ABC_tran"/>
    <property type="match status" value="1"/>
</dbReference>
<dbReference type="GO" id="GO:0016887">
    <property type="term" value="F:ATP hydrolysis activity"/>
    <property type="evidence" value="ECO:0007669"/>
    <property type="project" value="InterPro"/>
</dbReference>
<dbReference type="InterPro" id="IPR003439">
    <property type="entry name" value="ABC_transporter-like_ATP-bd"/>
</dbReference>
<comment type="similarity">
    <text evidence="1">Belongs to the ABC transporter superfamily.</text>
</comment>
<dbReference type="GO" id="GO:0005524">
    <property type="term" value="F:ATP binding"/>
    <property type="evidence" value="ECO:0007669"/>
    <property type="project" value="UniProtKB-KW"/>
</dbReference>
<evidence type="ECO:0000256" key="3">
    <source>
        <dbReference type="ARBA" id="ARBA00022741"/>
    </source>
</evidence>
<gene>
    <name evidence="6" type="ORF">MNBD_CHLOROFLEXI01-855</name>
</gene>
<evidence type="ECO:0000256" key="2">
    <source>
        <dbReference type="ARBA" id="ARBA00022448"/>
    </source>
</evidence>
<keyword evidence="3" id="KW-0547">Nucleotide-binding</keyword>
<feature type="domain" description="ABC transporter" evidence="5">
    <location>
        <begin position="2"/>
        <end position="228"/>
    </location>
</feature>
<dbReference type="InterPro" id="IPR003593">
    <property type="entry name" value="AAA+_ATPase"/>
</dbReference>
<dbReference type="SUPFAM" id="SSF52540">
    <property type="entry name" value="P-loop containing nucleoside triphosphate hydrolases"/>
    <property type="match status" value="1"/>
</dbReference>
<feature type="non-terminal residue" evidence="6">
    <location>
        <position position="242"/>
    </location>
</feature>
<dbReference type="Gene3D" id="3.40.50.300">
    <property type="entry name" value="P-loop containing nucleotide triphosphate hydrolases"/>
    <property type="match status" value="1"/>
</dbReference>
<organism evidence="6">
    <name type="scientific">hydrothermal vent metagenome</name>
    <dbReference type="NCBI Taxonomy" id="652676"/>
    <lineage>
        <taxon>unclassified sequences</taxon>
        <taxon>metagenomes</taxon>
        <taxon>ecological metagenomes</taxon>
    </lineage>
</organism>
<reference evidence="6" key="1">
    <citation type="submission" date="2018-06" db="EMBL/GenBank/DDBJ databases">
        <authorList>
            <person name="Zhirakovskaya E."/>
        </authorList>
    </citation>
    <scope>NUCLEOTIDE SEQUENCE</scope>
</reference>
<dbReference type="PANTHER" id="PTHR42711:SF5">
    <property type="entry name" value="ABC TRANSPORTER ATP-BINDING PROTEIN NATA"/>
    <property type="match status" value="1"/>
</dbReference>
<evidence type="ECO:0000313" key="6">
    <source>
        <dbReference type="EMBL" id="VAW42854.1"/>
    </source>
</evidence>
<dbReference type="AlphaFoldDB" id="A0A3B0WGZ5"/>
<protein>
    <submittedName>
        <fullName evidence="6">Efflux ABC transporter, ATP-binding protein</fullName>
    </submittedName>
</protein>
<accession>A0A3B0WGZ5</accession>
<dbReference type="SMART" id="SM00382">
    <property type="entry name" value="AAA"/>
    <property type="match status" value="1"/>
</dbReference>
<evidence type="ECO:0000259" key="5">
    <source>
        <dbReference type="PROSITE" id="PS50893"/>
    </source>
</evidence>
<sequence length="242" mass="26544">MVQVKNLTKRFGRLTAVNNFSFTVAEGETVALWGANGAGKTTVLRCLLDLTPYDGEISVDGLNATKEGKAVRQRIGFVPQELAFHDDMTVTETMTFYALLKKLGYDYDFAPLLARLDLDTHVQKPVGELSGGLKQRLALALALLSDPPILLLDEPTSSLDVTAREDFMSLLLELKKAGKTMIFSSHRLEEMLALADRVLVMADGSLQVDCPPAQLTEHLGRPMTLYLHMPNNGLVPAMQVLS</sequence>
<proteinExistence type="inferred from homology"/>
<dbReference type="InterPro" id="IPR027417">
    <property type="entry name" value="P-loop_NTPase"/>
</dbReference>
<name>A0A3B0WGZ5_9ZZZZ</name>
<dbReference type="CDD" id="cd03230">
    <property type="entry name" value="ABC_DR_subfamily_A"/>
    <property type="match status" value="1"/>
</dbReference>
<dbReference type="PROSITE" id="PS50893">
    <property type="entry name" value="ABC_TRANSPORTER_2"/>
    <property type="match status" value="1"/>
</dbReference>
<dbReference type="PANTHER" id="PTHR42711">
    <property type="entry name" value="ABC TRANSPORTER ATP-BINDING PROTEIN"/>
    <property type="match status" value="1"/>
</dbReference>
<evidence type="ECO:0000256" key="1">
    <source>
        <dbReference type="ARBA" id="ARBA00005417"/>
    </source>
</evidence>
<dbReference type="InterPro" id="IPR050763">
    <property type="entry name" value="ABC_transporter_ATP-binding"/>
</dbReference>
<evidence type="ECO:0000256" key="4">
    <source>
        <dbReference type="ARBA" id="ARBA00022840"/>
    </source>
</evidence>